<keyword evidence="1" id="KW-0472">Membrane</keyword>
<proteinExistence type="predicted"/>
<name>A0A3M7QZ73_BRAPC</name>
<comment type="caution">
    <text evidence="2">The sequence shown here is derived from an EMBL/GenBank/DDBJ whole genome shotgun (WGS) entry which is preliminary data.</text>
</comment>
<keyword evidence="3" id="KW-1185">Reference proteome</keyword>
<accession>A0A3M7QZ73</accession>
<evidence type="ECO:0000313" key="3">
    <source>
        <dbReference type="Proteomes" id="UP000276133"/>
    </source>
</evidence>
<gene>
    <name evidence="2" type="ORF">BpHYR1_004411</name>
</gene>
<dbReference type="Proteomes" id="UP000276133">
    <property type="component" value="Unassembled WGS sequence"/>
</dbReference>
<reference evidence="2 3" key="1">
    <citation type="journal article" date="2018" name="Sci. Rep.">
        <title>Genomic signatures of local adaptation to the degree of environmental predictability in rotifers.</title>
        <authorList>
            <person name="Franch-Gras L."/>
            <person name="Hahn C."/>
            <person name="Garcia-Roger E.M."/>
            <person name="Carmona M.J."/>
            <person name="Serra M."/>
            <person name="Gomez A."/>
        </authorList>
    </citation>
    <scope>NUCLEOTIDE SEQUENCE [LARGE SCALE GENOMIC DNA]</scope>
    <source>
        <strain evidence="2">HYR1</strain>
    </source>
</reference>
<dbReference type="EMBL" id="REGN01004736">
    <property type="protein sequence ID" value="RNA16308.1"/>
    <property type="molecule type" value="Genomic_DNA"/>
</dbReference>
<sequence>MLIASRTCHSIRMITKQIIELSVFYLNDSYFNYVLLLVNFVIVKFVDQHLNTAKMILKNFLNNEKNFKKNVKIM</sequence>
<feature type="transmembrane region" description="Helical" evidence="1">
    <location>
        <begin position="30"/>
        <end position="46"/>
    </location>
</feature>
<protein>
    <submittedName>
        <fullName evidence="2">Uncharacterized protein</fullName>
    </submittedName>
</protein>
<evidence type="ECO:0000256" key="1">
    <source>
        <dbReference type="SAM" id="Phobius"/>
    </source>
</evidence>
<evidence type="ECO:0000313" key="2">
    <source>
        <dbReference type="EMBL" id="RNA16308.1"/>
    </source>
</evidence>
<keyword evidence="1" id="KW-1133">Transmembrane helix</keyword>
<organism evidence="2 3">
    <name type="scientific">Brachionus plicatilis</name>
    <name type="common">Marine rotifer</name>
    <name type="synonym">Brachionus muelleri</name>
    <dbReference type="NCBI Taxonomy" id="10195"/>
    <lineage>
        <taxon>Eukaryota</taxon>
        <taxon>Metazoa</taxon>
        <taxon>Spiralia</taxon>
        <taxon>Gnathifera</taxon>
        <taxon>Rotifera</taxon>
        <taxon>Eurotatoria</taxon>
        <taxon>Monogononta</taxon>
        <taxon>Pseudotrocha</taxon>
        <taxon>Ploima</taxon>
        <taxon>Brachionidae</taxon>
        <taxon>Brachionus</taxon>
    </lineage>
</organism>
<dbReference type="AlphaFoldDB" id="A0A3M7QZ73"/>
<keyword evidence="1" id="KW-0812">Transmembrane</keyword>